<dbReference type="EMBL" id="FQZY01000014">
    <property type="protein sequence ID" value="SHJ69945.1"/>
    <property type="molecule type" value="Genomic_DNA"/>
</dbReference>
<accession>A0A1M6LFV0</accession>
<dbReference type="STRING" id="1121950.SAMN02745243_01177"/>
<feature type="compositionally biased region" description="Acidic residues" evidence="1">
    <location>
        <begin position="108"/>
        <end position="118"/>
    </location>
</feature>
<feature type="compositionally biased region" description="Basic and acidic residues" evidence="1">
    <location>
        <begin position="97"/>
        <end position="107"/>
    </location>
</feature>
<reference evidence="2 3" key="1">
    <citation type="submission" date="2016-11" db="EMBL/GenBank/DDBJ databases">
        <authorList>
            <person name="Jaros S."/>
            <person name="Januszkiewicz K."/>
            <person name="Wedrychowicz H."/>
        </authorList>
    </citation>
    <scope>NUCLEOTIDE SEQUENCE [LARGE SCALE GENOMIC DNA]</scope>
    <source>
        <strain evidence="2 3">DSM 15480</strain>
    </source>
</reference>
<keyword evidence="3" id="KW-1185">Reference proteome</keyword>
<evidence type="ECO:0000313" key="3">
    <source>
        <dbReference type="Proteomes" id="UP000184301"/>
    </source>
</evidence>
<name>A0A1M6LFV0_9FIRM</name>
<sequence length="118" mass="13516">MPFVKGASGNPKGRKKQTPEEKEERERFKALLKSSTVSALEAIIAISQDRYNKDRFNACRYLIDKAYGANTALLLDGAEDTSPIVIEVKACRKKQDEDWEDEWKANPDNDDLEFFEEE</sequence>
<dbReference type="AlphaFoldDB" id="A0A1M6LFV0"/>
<organism evidence="2 3">
    <name type="scientific">Hespellia stercorisuis DSM 15480</name>
    <dbReference type="NCBI Taxonomy" id="1121950"/>
    <lineage>
        <taxon>Bacteria</taxon>
        <taxon>Bacillati</taxon>
        <taxon>Bacillota</taxon>
        <taxon>Clostridia</taxon>
        <taxon>Lachnospirales</taxon>
        <taxon>Lachnospiraceae</taxon>
        <taxon>Hespellia</taxon>
    </lineage>
</organism>
<evidence type="ECO:0000313" key="2">
    <source>
        <dbReference type="EMBL" id="SHJ69945.1"/>
    </source>
</evidence>
<dbReference type="Proteomes" id="UP000184301">
    <property type="component" value="Unassembled WGS sequence"/>
</dbReference>
<dbReference type="RefSeq" id="WP_073106791.1">
    <property type="nucleotide sequence ID" value="NZ_FQZY01000014.1"/>
</dbReference>
<evidence type="ECO:0000256" key="1">
    <source>
        <dbReference type="SAM" id="MobiDB-lite"/>
    </source>
</evidence>
<gene>
    <name evidence="2" type="ORF">SAMN02745243_01177</name>
</gene>
<feature type="compositionally biased region" description="Basic and acidic residues" evidence="1">
    <location>
        <begin position="17"/>
        <end position="28"/>
    </location>
</feature>
<dbReference type="OrthoDB" id="2086138at2"/>
<feature type="region of interest" description="Disordered" evidence="1">
    <location>
        <begin position="1"/>
        <end position="28"/>
    </location>
</feature>
<proteinExistence type="predicted"/>
<feature type="region of interest" description="Disordered" evidence="1">
    <location>
        <begin position="97"/>
        <end position="118"/>
    </location>
</feature>
<protein>
    <submittedName>
        <fullName evidence="2">Uncharacterized protein</fullName>
    </submittedName>
</protein>